<dbReference type="InterPro" id="IPR043428">
    <property type="entry name" value="LivM-like"/>
</dbReference>
<feature type="transmembrane region" description="Helical" evidence="6">
    <location>
        <begin position="129"/>
        <end position="150"/>
    </location>
</feature>
<evidence type="ECO:0000256" key="1">
    <source>
        <dbReference type="ARBA" id="ARBA00004651"/>
    </source>
</evidence>
<evidence type="ECO:0000256" key="4">
    <source>
        <dbReference type="ARBA" id="ARBA00022989"/>
    </source>
</evidence>
<name>A0ABU5RWR9_9CYAN</name>
<feature type="transmembrane region" description="Helical" evidence="6">
    <location>
        <begin position="66"/>
        <end position="85"/>
    </location>
</feature>
<evidence type="ECO:0000313" key="8">
    <source>
        <dbReference type="Proteomes" id="UP001304461"/>
    </source>
</evidence>
<feature type="transmembrane region" description="Helical" evidence="6">
    <location>
        <begin position="35"/>
        <end position="54"/>
    </location>
</feature>
<reference evidence="7 8" key="1">
    <citation type="submission" date="2023-12" db="EMBL/GenBank/DDBJ databases">
        <title>Baltic Sea Cyanobacteria.</title>
        <authorList>
            <person name="Delbaje E."/>
            <person name="Fewer D.P."/>
            <person name="Shishido T.K."/>
        </authorList>
    </citation>
    <scope>NUCLEOTIDE SEQUENCE [LARGE SCALE GENOMIC DNA]</scope>
    <source>
        <strain evidence="7 8">UHCC 0139</strain>
    </source>
</reference>
<dbReference type="Proteomes" id="UP001304461">
    <property type="component" value="Unassembled WGS sequence"/>
</dbReference>
<keyword evidence="2" id="KW-1003">Cell membrane</keyword>
<gene>
    <name evidence="7" type="ORF">VB738_13240</name>
</gene>
<evidence type="ECO:0000256" key="3">
    <source>
        <dbReference type="ARBA" id="ARBA00022692"/>
    </source>
</evidence>
<accession>A0ABU5RWR9</accession>
<dbReference type="EMBL" id="JAYGHX010000009">
    <property type="protein sequence ID" value="MEA5392224.1"/>
    <property type="molecule type" value="Genomic_DNA"/>
</dbReference>
<comment type="caution">
    <text evidence="7">The sequence shown here is derived from an EMBL/GenBank/DDBJ whole genome shotgun (WGS) entry which is preliminary data.</text>
</comment>
<evidence type="ECO:0000256" key="6">
    <source>
        <dbReference type="SAM" id="Phobius"/>
    </source>
</evidence>
<feature type="transmembrane region" description="Helical" evidence="6">
    <location>
        <begin position="184"/>
        <end position="205"/>
    </location>
</feature>
<keyword evidence="8" id="KW-1185">Reference proteome</keyword>
<sequence>MDAALLEQMLLGALLALSVYLPLRCGQLSLATPGFYAVGGYVAALLSTGIPVFAGSGATSPLPALLAEMVLGGALAGLIALAIGGPVLRLRGIYLAIATIALVEILRVLNLNLPFTGGAMGIFGIPQPFAHPEGYVLFTLALLALACWLCQRLEALRLGRAMAAIRDDELAAACVGIDTPRTKLIAFVASAVLAGVTGALAAHFLNSWNARAGSFDASITTLAFVVFGGSRLWPGPVLGGLLLTALPELLRPVGDLRLILFGAVILLGPLFFPQGLVTAERLRWLAGLLGRGRQRGHRAPQAP</sequence>
<dbReference type="Pfam" id="PF02653">
    <property type="entry name" value="BPD_transp_2"/>
    <property type="match status" value="1"/>
</dbReference>
<feature type="transmembrane region" description="Helical" evidence="6">
    <location>
        <begin position="258"/>
        <end position="277"/>
    </location>
</feature>
<dbReference type="CDD" id="cd06581">
    <property type="entry name" value="TM_PBP1_LivM_like"/>
    <property type="match status" value="1"/>
</dbReference>
<keyword evidence="3 6" id="KW-0812">Transmembrane</keyword>
<evidence type="ECO:0000256" key="5">
    <source>
        <dbReference type="ARBA" id="ARBA00023136"/>
    </source>
</evidence>
<keyword evidence="4 6" id="KW-1133">Transmembrane helix</keyword>
<feature type="transmembrane region" description="Helical" evidence="6">
    <location>
        <begin position="6"/>
        <end position="23"/>
    </location>
</feature>
<protein>
    <submittedName>
        <fullName evidence="7">Branched-chain amino acid ABC transporter permease</fullName>
    </submittedName>
</protein>
<keyword evidence="5 6" id="KW-0472">Membrane</keyword>
<evidence type="ECO:0000256" key="2">
    <source>
        <dbReference type="ARBA" id="ARBA00022475"/>
    </source>
</evidence>
<feature type="transmembrane region" description="Helical" evidence="6">
    <location>
        <begin position="217"/>
        <end position="246"/>
    </location>
</feature>
<dbReference type="RefSeq" id="WP_323306185.1">
    <property type="nucleotide sequence ID" value="NZ_JAYGHX010000009.1"/>
</dbReference>
<organism evidence="7 8">
    <name type="scientific">Cyanobium gracile UHCC 0139</name>
    <dbReference type="NCBI Taxonomy" id="3110308"/>
    <lineage>
        <taxon>Bacteria</taxon>
        <taxon>Bacillati</taxon>
        <taxon>Cyanobacteriota</taxon>
        <taxon>Cyanophyceae</taxon>
        <taxon>Synechococcales</taxon>
        <taxon>Prochlorococcaceae</taxon>
        <taxon>Cyanobium</taxon>
    </lineage>
</organism>
<dbReference type="PANTHER" id="PTHR30482">
    <property type="entry name" value="HIGH-AFFINITY BRANCHED-CHAIN AMINO ACID TRANSPORT SYSTEM PERMEASE"/>
    <property type="match status" value="1"/>
</dbReference>
<dbReference type="InterPro" id="IPR001851">
    <property type="entry name" value="ABC_transp_permease"/>
</dbReference>
<proteinExistence type="predicted"/>
<dbReference type="PANTHER" id="PTHR30482:SF10">
    <property type="entry name" value="HIGH-AFFINITY BRANCHED-CHAIN AMINO ACID TRANSPORT PROTEIN BRAE"/>
    <property type="match status" value="1"/>
</dbReference>
<evidence type="ECO:0000313" key="7">
    <source>
        <dbReference type="EMBL" id="MEA5392224.1"/>
    </source>
</evidence>
<comment type="subcellular location">
    <subcellularLocation>
        <location evidence="1">Cell membrane</location>
        <topology evidence="1">Multi-pass membrane protein</topology>
    </subcellularLocation>
</comment>